<evidence type="ECO:0000313" key="2">
    <source>
        <dbReference type="EMBL" id="KAK9707527.1"/>
    </source>
</evidence>
<evidence type="ECO:0000256" key="1">
    <source>
        <dbReference type="SAM" id="MobiDB-lite"/>
    </source>
</evidence>
<dbReference type="Proteomes" id="UP001443914">
    <property type="component" value="Unassembled WGS sequence"/>
</dbReference>
<protein>
    <submittedName>
        <fullName evidence="2">Uncharacterized protein</fullName>
    </submittedName>
</protein>
<organism evidence="2 3">
    <name type="scientific">Saponaria officinalis</name>
    <name type="common">Common soapwort</name>
    <name type="synonym">Lychnis saponaria</name>
    <dbReference type="NCBI Taxonomy" id="3572"/>
    <lineage>
        <taxon>Eukaryota</taxon>
        <taxon>Viridiplantae</taxon>
        <taxon>Streptophyta</taxon>
        <taxon>Embryophyta</taxon>
        <taxon>Tracheophyta</taxon>
        <taxon>Spermatophyta</taxon>
        <taxon>Magnoliopsida</taxon>
        <taxon>eudicotyledons</taxon>
        <taxon>Gunneridae</taxon>
        <taxon>Pentapetalae</taxon>
        <taxon>Caryophyllales</taxon>
        <taxon>Caryophyllaceae</taxon>
        <taxon>Caryophylleae</taxon>
        <taxon>Saponaria</taxon>
    </lineage>
</organism>
<evidence type="ECO:0000313" key="3">
    <source>
        <dbReference type="Proteomes" id="UP001443914"/>
    </source>
</evidence>
<reference evidence="2" key="1">
    <citation type="submission" date="2024-03" db="EMBL/GenBank/DDBJ databases">
        <title>WGS assembly of Saponaria officinalis var. Norfolk2.</title>
        <authorList>
            <person name="Jenkins J."/>
            <person name="Shu S."/>
            <person name="Grimwood J."/>
            <person name="Barry K."/>
            <person name="Goodstein D."/>
            <person name="Schmutz J."/>
            <person name="Leebens-Mack J."/>
            <person name="Osbourn A."/>
        </authorList>
    </citation>
    <scope>NUCLEOTIDE SEQUENCE [LARGE SCALE GENOMIC DNA]</scope>
    <source>
        <strain evidence="2">JIC</strain>
    </source>
</reference>
<name>A0AAW1JSY0_SAPOF</name>
<keyword evidence="3" id="KW-1185">Reference proteome</keyword>
<comment type="caution">
    <text evidence="2">The sequence shown here is derived from an EMBL/GenBank/DDBJ whole genome shotgun (WGS) entry which is preliminary data.</text>
</comment>
<accession>A0AAW1JSY0</accession>
<dbReference type="EMBL" id="JBDFQZ010000007">
    <property type="protein sequence ID" value="KAK9707527.1"/>
    <property type="molecule type" value="Genomic_DNA"/>
</dbReference>
<dbReference type="AlphaFoldDB" id="A0AAW1JSY0"/>
<feature type="compositionally biased region" description="Basic and acidic residues" evidence="1">
    <location>
        <begin position="23"/>
        <end position="43"/>
    </location>
</feature>
<proteinExistence type="predicted"/>
<gene>
    <name evidence="2" type="ORF">RND81_07G203500</name>
</gene>
<feature type="region of interest" description="Disordered" evidence="1">
    <location>
        <begin position="1"/>
        <end position="52"/>
    </location>
</feature>
<sequence length="52" mass="5987">MDSGPSWADQWDTHQDPPLSNDNEDKKKDANKSGARKLQEKIMKIFGRKSQK</sequence>